<dbReference type="InterPro" id="IPR036291">
    <property type="entry name" value="NAD(P)-bd_dom_sf"/>
</dbReference>
<dbReference type="Pfam" id="PF22725">
    <property type="entry name" value="GFO_IDH_MocA_C3"/>
    <property type="match status" value="1"/>
</dbReference>
<feature type="domain" description="GFO/IDH/MocA-like oxidoreductase" evidence="5">
    <location>
        <begin position="140"/>
        <end position="259"/>
    </location>
</feature>
<dbReference type="GO" id="GO:0016491">
    <property type="term" value="F:oxidoreductase activity"/>
    <property type="evidence" value="ECO:0007669"/>
    <property type="project" value="UniProtKB-KW"/>
</dbReference>
<dbReference type="AlphaFoldDB" id="A0A8J3GS77"/>
<comment type="caution">
    <text evidence="6">The sequence shown here is derived from an EMBL/GenBank/DDBJ whole genome shotgun (WGS) entry which is preliminary data.</text>
</comment>
<dbReference type="EMBL" id="BNAI01000006">
    <property type="protein sequence ID" value="GHF22696.1"/>
    <property type="molecule type" value="Genomic_DNA"/>
</dbReference>
<dbReference type="Gene3D" id="3.30.360.10">
    <property type="entry name" value="Dihydrodipicolinate Reductase, domain 2"/>
    <property type="match status" value="1"/>
</dbReference>
<dbReference type="SUPFAM" id="SSF51735">
    <property type="entry name" value="NAD(P)-binding Rossmann-fold domains"/>
    <property type="match status" value="1"/>
</dbReference>
<dbReference type="InterPro" id="IPR000683">
    <property type="entry name" value="Gfo/Idh/MocA-like_OxRdtase_N"/>
</dbReference>
<reference evidence="6" key="2">
    <citation type="submission" date="2020-09" db="EMBL/GenBank/DDBJ databases">
        <authorList>
            <person name="Sun Q."/>
            <person name="Zhou Y."/>
        </authorList>
    </citation>
    <scope>NUCLEOTIDE SEQUENCE</scope>
    <source>
        <strain evidence="6">CGMCC 1.16548</strain>
    </source>
</reference>
<evidence type="ECO:0000313" key="7">
    <source>
        <dbReference type="Proteomes" id="UP000617531"/>
    </source>
</evidence>
<dbReference type="SUPFAM" id="SSF55347">
    <property type="entry name" value="Glyceraldehyde-3-phosphate dehydrogenase-like, C-terminal domain"/>
    <property type="match status" value="1"/>
</dbReference>
<keyword evidence="2" id="KW-0560">Oxidoreductase</keyword>
<dbReference type="GO" id="GO:0000166">
    <property type="term" value="F:nucleotide binding"/>
    <property type="evidence" value="ECO:0007669"/>
    <property type="project" value="InterPro"/>
</dbReference>
<reference evidence="6" key="1">
    <citation type="journal article" date="2014" name="Int. J. Syst. Evol. Microbiol.">
        <title>Complete genome sequence of Corynebacterium casei LMG S-19264T (=DSM 44701T), isolated from a smear-ripened cheese.</title>
        <authorList>
            <consortium name="US DOE Joint Genome Institute (JGI-PGF)"/>
            <person name="Walter F."/>
            <person name="Albersmeier A."/>
            <person name="Kalinowski J."/>
            <person name="Ruckert C."/>
        </authorList>
    </citation>
    <scope>NUCLEOTIDE SEQUENCE</scope>
    <source>
        <strain evidence="6">CGMCC 1.16548</strain>
    </source>
</reference>
<dbReference type="PANTHER" id="PTHR22604">
    <property type="entry name" value="OXIDOREDUCTASES"/>
    <property type="match status" value="1"/>
</dbReference>
<dbReference type="Pfam" id="PF01408">
    <property type="entry name" value="GFO_IDH_MocA"/>
    <property type="match status" value="1"/>
</dbReference>
<comment type="similarity">
    <text evidence="1">Belongs to the Gfo/Idh/MocA family.</text>
</comment>
<dbReference type="InterPro" id="IPR055170">
    <property type="entry name" value="GFO_IDH_MocA-like_dom"/>
</dbReference>
<gene>
    <name evidence="6" type="ORF">GCM10011600_24800</name>
</gene>
<evidence type="ECO:0000313" key="6">
    <source>
        <dbReference type="EMBL" id="GHF22696.1"/>
    </source>
</evidence>
<evidence type="ECO:0000256" key="1">
    <source>
        <dbReference type="ARBA" id="ARBA00010928"/>
    </source>
</evidence>
<protein>
    <submittedName>
        <fullName evidence="6">Oxidoreductase</fullName>
    </submittedName>
</protein>
<dbReference type="Proteomes" id="UP000617531">
    <property type="component" value="Unassembled WGS sequence"/>
</dbReference>
<dbReference type="Gene3D" id="3.40.50.720">
    <property type="entry name" value="NAD(P)-binding Rossmann-like Domain"/>
    <property type="match status" value="1"/>
</dbReference>
<evidence type="ECO:0000256" key="3">
    <source>
        <dbReference type="ARBA" id="ARBA00023027"/>
    </source>
</evidence>
<keyword evidence="7" id="KW-1185">Reference proteome</keyword>
<proteinExistence type="inferred from homology"/>
<organism evidence="6 7">
    <name type="scientific">Pseudolysinimonas yzui</name>
    <dbReference type="NCBI Taxonomy" id="2708254"/>
    <lineage>
        <taxon>Bacteria</taxon>
        <taxon>Bacillati</taxon>
        <taxon>Actinomycetota</taxon>
        <taxon>Actinomycetes</taxon>
        <taxon>Micrococcales</taxon>
        <taxon>Microbacteriaceae</taxon>
        <taxon>Pseudolysinimonas</taxon>
    </lineage>
</organism>
<dbReference type="InterPro" id="IPR050984">
    <property type="entry name" value="Gfo/Idh/MocA_domain"/>
</dbReference>
<keyword evidence="3" id="KW-0520">NAD</keyword>
<feature type="domain" description="Gfo/Idh/MocA-like oxidoreductase N-terminal" evidence="4">
    <location>
        <begin position="12"/>
        <end position="131"/>
    </location>
</feature>
<evidence type="ECO:0000256" key="2">
    <source>
        <dbReference type="ARBA" id="ARBA00023002"/>
    </source>
</evidence>
<evidence type="ECO:0000259" key="5">
    <source>
        <dbReference type="Pfam" id="PF22725"/>
    </source>
</evidence>
<evidence type="ECO:0000259" key="4">
    <source>
        <dbReference type="Pfam" id="PF01408"/>
    </source>
</evidence>
<accession>A0A8J3GS77</accession>
<dbReference type="PANTHER" id="PTHR22604:SF105">
    <property type="entry name" value="TRANS-1,2-DIHYDROBENZENE-1,2-DIOL DEHYDROGENASE"/>
    <property type="match status" value="1"/>
</dbReference>
<sequence length="337" mass="35738">MKPMAHEQAAPLRIGILGAAGIAERAMVEPARQLDGVSVEAVGSRDPGRARALADQLGVPSAGTYDAVLEHPDIDLIYIALPPTEHVRWAKRALEAGKHVLCEKPLSANGTTAAEIADAAKEHGRRAFVGFHYRLHPFTQQLLEVIGSGVLGDVRQVEFDFSIPHFVVKPGNIRLDGALGGGAVMDVGCYAIDLTRAAYGEPAVESATCVLYQDDPRVDLQTDAVLRIGDGVPVSIRSSFIGDDAGSMTLRVSGTDGVLDASSVIVPQWGAELRVTAGDRVVREITADPADNSYREQLAHLVGAIRSGDPSILDAERGVGTMRTVDAIYRAGGLQPR</sequence>
<name>A0A8J3GS77_9MICO</name>